<keyword evidence="3" id="KW-0804">Transcription</keyword>
<dbReference type="Pfam" id="PF12833">
    <property type="entry name" value="HTH_18"/>
    <property type="match status" value="1"/>
</dbReference>
<dbReference type="InterPro" id="IPR009057">
    <property type="entry name" value="Homeodomain-like_sf"/>
</dbReference>
<evidence type="ECO:0000313" key="5">
    <source>
        <dbReference type="EMBL" id="MBB1156176.1"/>
    </source>
</evidence>
<dbReference type="InterPro" id="IPR018060">
    <property type="entry name" value="HTH_AraC"/>
</dbReference>
<comment type="caution">
    <text evidence="5">The sequence shown here is derived from an EMBL/GenBank/DDBJ whole genome shotgun (WGS) entry which is preliminary data.</text>
</comment>
<dbReference type="SMART" id="SM00342">
    <property type="entry name" value="HTH_ARAC"/>
    <property type="match status" value="1"/>
</dbReference>
<dbReference type="PANTHER" id="PTHR46796:SF15">
    <property type="entry name" value="BLL1074 PROTEIN"/>
    <property type="match status" value="1"/>
</dbReference>
<proteinExistence type="predicted"/>
<evidence type="ECO:0000256" key="2">
    <source>
        <dbReference type="ARBA" id="ARBA00023125"/>
    </source>
</evidence>
<reference evidence="5 6" key="1">
    <citation type="submission" date="2020-08" db="EMBL/GenBank/DDBJ databases">
        <title>Amycolatopsis sp. nov. DR6-1 isolated from Dendrobium heterocarpum.</title>
        <authorList>
            <person name="Tedsree N."/>
            <person name="Kuncharoen N."/>
            <person name="Likhitwitayawuid K."/>
            <person name="Tanasupawat S."/>
        </authorList>
    </citation>
    <scope>NUCLEOTIDE SEQUENCE [LARGE SCALE GENOMIC DNA]</scope>
    <source>
        <strain evidence="5 6">DR6-1</strain>
    </source>
</reference>
<dbReference type="RefSeq" id="WP_182893132.1">
    <property type="nucleotide sequence ID" value="NZ_JACGZW010000008.1"/>
</dbReference>
<organism evidence="5 6">
    <name type="scientific">Amycolatopsis dendrobii</name>
    <dbReference type="NCBI Taxonomy" id="2760662"/>
    <lineage>
        <taxon>Bacteria</taxon>
        <taxon>Bacillati</taxon>
        <taxon>Actinomycetota</taxon>
        <taxon>Actinomycetes</taxon>
        <taxon>Pseudonocardiales</taxon>
        <taxon>Pseudonocardiaceae</taxon>
        <taxon>Amycolatopsis</taxon>
    </lineage>
</organism>
<keyword evidence="2" id="KW-0238">DNA-binding</keyword>
<dbReference type="AlphaFoldDB" id="A0A7W3ZC44"/>
<dbReference type="GO" id="GO:0043565">
    <property type="term" value="F:sequence-specific DNA binding"/>
    <property type="evidence" value="ECO:0007669"/>
    <property type="project" value="InterPro"/>
</dbReference>
<protein>
    <submittedName>
        <fullName evidence="5">Helix-turn-helix transcriptional regulator</fullName>
    </submittedName>
</protein>
<dbReference type="Gene3D" id="1.10.10.60">
    <property type="entry name" value="Homeodomain-like"/>
    <property type="match status" value="1"/>
</dbReference>
<evidence type="ECO:0000259" key="4">
    <source>
        <dbReference type="PROSITE" id="PS01124"/>
    </source>
</evidence>
<name>A0A7W3ZC44_9PSEU</name>
<gene>
    <name evidence="5" type="ORF">H4281_23750</name>
</gene>
<keyword evidence="6" id="KW-1185">Reference proteome</keyword>
<evidence type="ECO:0000313" key="6">
    <source>
        <dbReference type="Proteomes" id="UP000526734"/>
    </source>
</evidence>
<evidence type="ECO:0000256" key="3">
    <source>
        <dbReference type="ARBA" id="ARBA00023163"/>
    </source>
</evidence>
<dbReference type="InterPro" id="IPR050204">
    <property type="entry name" value="AraC_XylS_family_regulators"/>
</dbReference>
<sequence>MAEWSLVVPRRDITASRGLHVFGSPRVPGVLDYAGHDFPPSAELPWRVTPLGAITMILDFAAPARTLPLSPVLGLRDRPLLVSQAGPAKGITVALTPPAAHALFGVPLRLLANATVSATDLLGRDAVLLAEQLASAPDWTARFALLDGFLLPRVRSGPALARPVHAAWHRLASAPVRVDAVAAEIGWSRQHLTVRFREQIGLSPRTVGRIARLHRAVSRLPAARSWAELALNCGYADQSHLNRDFRSLTGCTLTEYVSESQWQPR</sequence>
<keyword evidence="1" id="KW-0805">Transcription regulation</keyword>
<dbReference type="SUPFAM" id="SSF46689">
    <property type="entry name" value="Homeodomain-like"/>
    <property type="match status" value="1"/>
</dbReference>
<feature type="domain" description="HTH araC/xylS-type" evidence="4">
    <location>
        <begin position="161"/>
        <end position="259"/>
    </location>
</feature>
<dbReference type="EMBL" id="JACGZW010000008">
    <property type="protein sequence ID" value="MBB1156176.1"/>
    <property type="molecule type" value="Genomic_DNA"/>
</dbReference>
<dbReference type="PROSITE" id="PS01124">
    <property type="entry name" value="HTH_ARAC_FAMILY_2"/>
    <property type="match status" value="1"/>
</dbReference>
<dbReference type="Proteomes" id="UP000526734">
    <property type="component" value="Unassembled WGS sequence"/>
</dbReference>
<evidence type="ECO:0000256" key="1">
    <source>
        <dbReference type="ARBA" id="ARBA00023015"/>
    </source>
</evidence>
<dbReference type="PANTHER" id="PTHR46796">
    <property type="entry name" value="HTH-TYPE TRANSCRIPTIONAL ACTIVATOR RHAS-RELATED"/>
    <property type="match status" value="1"/>
</dbReference>
<accession>A0A7W3ZC44</accession>
<dbReference type="GO" id="GO:0003700">
    <property type="term" value="F:DNA-binding transcription factor activity"/>
    <property type="evidence" value="ECO:0007669"/>
    <property type="project" value="InterPro"/>
</dbReference>